<dbReference type="PANTHER" id="PTHR41247">
    <property type="entry name" value="HTH-TYPE TRANSCRIPTIONAL REPRESSOR YCNK"/>
    <property type="match status" value="1"/>
</dbReference>
<evidence type="ECO:0000256" key="2">
    <source>
        <dbReference type="SAM" id="SignalP"/>
    </source>
</evidence>
<dbReference type="PANTHER" id="PTHR41247:SF1">
    <property type="entry name" value="HTH-TYPE TRANSCRIPTIONAL REPRESSOR YCNK"/>
    <property type="match status" value="1"/>
</dbReference>
<protein>
    <submittedName>
        <fullName evidence="3">Copper resistance protein CopZ</fullName>
    </submittedName>
</protein>
<dbReference type="Pfam" id="PF05573">
    <property type="entry name" value="NosL"/>
    <property type="match status" value="1"/>
</dbReference>
<dbReference type="Proteomes" id="UP000248012">
    <property type="component" value="Unassembled WGS sequence"/>
</dbReference>
<name>A0A2V4N3E1_9RHOB</name>
<evidence type="ECO:0000256" key="1">
    <source>
        <dbReference type="SAM" id="MobiDB-lite"/>
    </source>
</evidence>
<feature type="region of interest" description="Disordered" evidence="1">
    <location>
        <begin position="168"/>
        <end position="202"/>
    </location>
</feature>
<dbReference type="Gene3D" id="3.30.70.2050">
    <property type="match status" value="1"/>
</dbReference>
<evidence type="ECO:0000313" key="3">
    <source>
        <dbReference type="EMBL" id="PYC49284.1"/>
    </source>
</evidence>
<dbReference type="Gene3D" id="3.30.70.2060">
    <property type="match status" value="1"/>
</dbReference>
<proteinExistence type="predicted"/>
<feature type="chain" id="PRO_5015918259" evidence="2">
    <location>
        <begin position="25"/>
        <end position="202"/>
    </location>
</feature>
<organism evidence="3 4">
    <name type="scientific">Litorivita pollutaquae</name>
    <dbReference type="NCBI Taxonomy" id="2200892"/>
    <lineage>
        <taxon>Bacteria</taxon>
        <taxon>Pseudomonadati</taxon>
        <taxon>Pseudomonadota</taxon>
        <taxon>Alphaproteobacteria</taxon>
        <taxon>Rhodobacterales</taxon>
        <taxon>Paracoccaceae</taxon>
        <taxon>Litorivita</taxon>
    </lineage>
</organism>
<evidence type="ECO:0000313" key="4">
    <source>
        <dbReference type="Proteomes" id="UP000248012"/>
    </source>
</evidence>
<comment type="caution">
    <text evidence="3">The sequence shown here is derived from an EMBL/GenBank/DDBJ whole genome shotgun (WGS) entry which is preliminary data.</text>
</comment>
<gene>
    <name evidence="3" type="ORF">DI396_03355</name>
</gene>
<dbReference type="InterPro" id="IPR008719">
    <property type="entry name" value="N2O_reductase_NosL"/>
</dbReference>
<reference evidence="3 4" key="1">
    <citation type="submission" date="2018-05" db="EMBL/GenBank/DDBJ databases">
        <title>Oceanovita maritima gen. nov., sp. nov., a marine bacterium in the family Rhodobacteraceae isolated from surface seawater of Lundu port Xiamen, China.</title>
        <authorList>
            <person name="Hetharua B.H."/>
            <person name="Min D."/>
            <person name="Liao H."/>
            <person name="Tian Y."/>
        </authorList>
    </citation>
    <scope>NUCLEOTIDE SEQUENCE [LARGE SCALE GENOMIC DNA]</scope>
    <source>
        <strain evidence="3 4">FSX-11</strain>
    </source>
</reference>
<accession>A0A2V4N3E1</accession>
<feature type="signal peptide" evidence="2">
    <location>
        <begin position="1"/>
        <end position="24"/>
    </location>
</feature>
<dbReference type="PROSITE" id="PS51257">
    <property type="entry name" value="PROKAR_LIPOPROTEIN"/>
    <property type="match status" value="1"/>
</dbReference>
<dbReference type="SUPFAM" id="SSF160387">
    <property type="entry name" value="NosL/MerB-like"/>
    <property type="match status" value="1"/>
</dbReference>
<sequence length="202" mass="21272">MKPPLPRRCRRNLTVVLCALMALAGCREEPGGVAPAPVELTADAAGYYCQMTLLDHIGPKGQIHLDGLSAPLFFAQVKDAIAYLHMPEQSHAVRASYVQDMSGTATWSAPGAWVPAEQAYYVIGSDASGGMEAAEFVPFAIQDDARAFARTHGGEVRSFSQISRADALAPSGAVPPDAAGAGHDKDDIAGRLKALSGPRRSN</sequence>
<keyword evidence="4" id="KW-1185">Reference proteome</keyword>
<dbReference type="EMBL" id="QFVT01000002">
    <property type="protein sequence ID" value="PYC49284.1"/>
    <property type="molecule type" value="Genomic_DNA"/>
</dbReference>
<dbReference type="AlphaFoldDB" id="A0A2V4N3E1"/>
<keyword evidence="2" id="KW-0732">Signal</keyword>
<dbReference type="OrthoDB" id="7354657at2"/>